<accession>A0A1X7TJC0</accession>
<dbReference type="AlphaFoldDB" id="A0A1X7TJC0"/>
<protein>
    <submittedName>
        <fullName evidence="1">Uncharacterized protein</fullName>
    </submittedName>
</protein>
<evidence type="ECO:0000313" key="1">
    <source>
        <dbReference type="EnsemblMetazoa" id="Aqu2.1.14650_001"/>
    </source>
</evidence>
<sequence>MYYWLTQLPHDLSLLLLTESRAPQL</sequence>
<name>A0A1X7TJC0_AMPQE</name>
<organism evidence="1">
    <name type="scientific">Amphimedon queenslandica</name>
    <name type="common">Sponge</name>
    <dbReference type="NCBI Taxonomy" id="400682"/>
    <lineage>
        <taxon>Eukaryota</taxon>
        <taxon>Metazoa</taxon>
        <taxon>Porifera</taxon>
        <taxon>Demospongiae</taxon>
        <taxon>Heteroscleromorpha</taxon>
        <taxon>Haplosclerida</taxon>
        <taxon>Niphatidae</taxon>
        <taxon>Amphimedon</taxon>
    </lineage>
</organism>
<dbReference type="InParanoid" id="A0A1X7TJC0"/>
<proteinExistence type="predicted"/>
<dbReference type="EnsemblMetazoa" id="Aqu2.1.14650_001">
    <property type="protein sequence ID" value="Aqu2.1.14650_001"/>
    <property type="gene ID" value="Aqu2.1.14650"/>
</dbReference>
<reference evidence="1" key="1">
    <citation type="submission" date="2017-05" db="UniProtKB">
        <authorList>
            <consortium name="EnsemblMetazoa"/>
        </authorList>
    </citation>
    <scope>IDENTIFICATION</scope>
</reference>